<dbReference type="AlphaFoldDB" id="A0A834J9X8"/>
<keyword evidence="2" id="KW-1185">Reference proteome</keyword>
<evidence type="ECO:0000313" key="2">
    <source>
        <dbReference type="Proteomes" id="UP000617340"/>
    </source>
</evidence>
<organism evidence="1 2">
    <name type="scientific">Vespula germanica</name>
    <name type="common">German yellow jacket</name>
    <name type="synonym">Paravespula germanica</name>
    <dbReference type="NCBI Taxonomy" id="30212"/>
    <lineage>
        <taxon>Eukaryota</taxon>
        <taxon>Metazoa</taxon>
        <taxon>Ecdysozoa</taxon>
        <taxon>Arthropoda</taxon>
        <taxon>Hexapoda</taxon>
        <taxon>Insecta</taxon>
        <taxon>Pterygota</taxon>
        <taxon>Neoptera</taxon>
        <taxon>Endopterygota</taxon>
        <taxon>Hymenoptera</taxon>
        <taxon>Apocrita</taxon>
        <taxon>Aculeata</taxon>
        <taxon>Vespoidea</taxon>
        <taxon>Vespidae</taxon>
        <taxon>Vespinae</taxon>
        <taxon>Vespula</taxon>
    </lineage>
</organism>
<name>A0A834J9X8_VESGE</name>
<accession>A0A834J9X8</accession>
<reference evidence="1" key="1">
    <citation type="journal article" date="2020" name="G3 (Bethesda)">
        <title>High-Quality Assemblies for Three Invasive Social Wasps from the &lt;i&gt;Vespula&lt;/i&gt; Genus.</title>
        <authorList>
            <person name="Harrop T.W.R."/>
            <person name="Guhlin J."/>
            <person name="McLaughlin G.M."/>
            <person name="Permina E."/>
            <person name="Stockwell P."/>
            <person name="Gilligan J."/>
            <person name="Le Lec M.F."/>
            <person name="Gruber M.A.M."/>
            <person name="Quinn O."/>
            <person name="Lovegrove M."/>
            <person name="Duncan E.J."/>
            <person name="Remnant E.J."/>
            <person name="Van Eeckhoven J."/>
            <person name="Graham B."/>
            <person name="Knapp R.A."/>
            <person name="Langford K.W."/>
            <person name="Kronenberg Z."/>
            <person name="Press M.O."/>
            <person name="Eacker S.M."/>
            <person name="Wilson-Rankin E.E."/>
            <person name="Purcell J."/>
            <person name="Lester P.J."/>
            <person name="Dearden P.K."/>
        </authorList>
    </citation>
    <scope>NUCLEOTIDE SEQUENCE</scope>
    <source>
        <strain evidence="1">Linc-1</strain>
    </source>
</reference>
<proteinExistence type="predicted"/>
<dbReference type="EMBL" id="JACSDZ010000019">
    <property type="protein sequence ID" value="KAF7383114.1"/>
    <property type="molecule type" value="Genomic_DNA"/>
</dbReference>
<sequence>MKIIYRGGSGASVGVGVGAGAGAGTGAGTAVAALRSQPFFSAFLLYTTNDININKLFVDLESEVTIILALSRCCVGHDKRSSIVEFVLLFEIRKARTVVLNSGVCSCRCWDGPVIRKRGLTLFQIALGTKILEDHAGHADFSAESPLACGSPDAATSTW</sequence>
<gene>
    <name evidence="1" type="ORF">HZH68_014963</name>
</gene>
<evidence type="ECO:0000313" key="1">
    <source>
        <dbReference type="EMBL" id="KAF7383114.1"/>
    </source>
</evidence>
<protein>
    <submittedName>
        <fullName evidence="1">Uncharacterized protein</fullName>
    </submittedName>
</protein>
<dbReference type="Proteomes" id="UP000617340">
    <property type="component" value="Unassembled WGS sequence"/>
</dbReference>
<comment type="caution">
    <text evidence="1">The sequence shown here is derived from an EMBL/GenBank/DDBJ whole genome shotgun (WGS) entry which is preliminary data.</text>
</comment>